<dbReference type="Pfam" id="PF12838">
    <property type="entry name" value="Fer4_7"/>
    <property type="match status" value="3"/>
</dbReference>
<dbReference type="InterPro" id="IPR017900">
    <property type="entry name" value="4Fe4S_Fe_S_CS"/>
</dbReference>
<accession>A0A832RSZ6</accession>
<feature type="domain" description="4Fe-4S ferredoxin-type" evidence="1">
    <location>
        <begin position="308"/>
        <end position="337"/>
    </location>
</feature>
<comment type="caution">
    <text evidence="2">The sequence shown here is derived from an EMBL/GenBank/DDBJ whole genome shotgun (WGS) entry which is preliminary data.</text>
</comment>
<reference evidence="2" key="1">
    <citation type="journal article" date="2020" name="bioRxiv">
        <title>A rank-normalized archaeal taxonomy based on genome phylogeny resolves widespread incomplete and uneven classifications.</title>
        <authorList>
            <person name="Rinke C."/>
            <person name="Chuvochina M."/>
            <person name="Mussig A.J."/>
            <person name="Chaumeil P.-A."/>
            <person name="Waite D.W."/>
            <person name="Whitman W.B."/>
            <person name="Parks D.H."/>
            <person name="Hugenholtz P."/>
        </authorList>
    </citation>
    <scope>NUCLEOTIDE SEQUENCE</scope>
    <source>
        <strain evidence="2">UBA12518</strain>
    </source>
</reference>
<dbReference type="PANTHER" id="PTHR43193:SF2">
    <property type="entry name" value="POLYFERREDOXIN PROTEIN FWDF"/>
    <property type="match status" value="1"/>
</dbReference>
<dbReference type="Gene3D" id="3.30.70.20">
    <property type="match status" value="5"/>
</dbReference>
<evidence type="ECO:0000259" key="1">
    <source>
        <dbReference type="PROSITE" id="PS51379"/>
    </source>
</evidence>
<evidence type="ECO:0000313" key="2">
    <source>
        <dbReference type="EMBL" id="HIH69823.1"/>
    </source>
</evidence>
<feature type="domain" description="4Fe-4S ferredoxin-type" evidence="1">
    <location>
        <begin position="202"/>
        <end position="231"/>
    </location>
</feature>
<sequence>MREVVFESKDDQQLVYLPDKCIGCGTCVIVCPKGSLVIGSVGAVARGLIEKDFIEKGAECILCTMCAKVCPTGALEIRKEGEVMRDDSHLSGAIKPTVVDERCVHCGLCESVCPQSCITVEQWLANDGSARVDGKTTIDHECCVHCGWCAAVCPVDAITVEKPFAGELSIDDDVCQACRTCVDVCPCNALFNKEWKAGEIVEKVSHRPDVCIYCGACAVACPVGAITVKKSAIVPEMKRKQAFEKKLVNVPAPRPTLTSVLRTDEEACLGCGNCVIVCPVNALSDPYLAAGHLNELDEKPMLEVRNGTVKVVNQDACGSDGTCAMICPVDAIWLERREVS</sequence>
<feature type="domain" description="4Fe-4S ferredoxin-type" evidence="1">
    <location>
        <begin position="259"/>
        <end position="288"/>
    </location>
</feature>
<dbReference type="Proteomes" id="UP000600363">
    <property type="component" value="Unassembled WGS sequence"/>
</dbReference>
<feature type="domain" description="4Fe-4S ferredoxin-type" evidence="1">
    <location>
        <begin position="94"/>
        <end position="123"/>
    </location>
</feature>
<dbReference type="InterPro" id="IPR043256">
    <property type="entry name" value="MvhB-like"/>
</dbReference>
<feature type="domain" description="4Fe-4S ferredoxin-type" evidence="1">
    <location>
        <begin position="166"/>
        <end position="196"/>
    </location>
</feature>
<dbReference type="AlphaFoldDB" id="A0A832RSZ6"/>
<dbReference type="RefSeq" id="WP_084174096.1">
    <property type="nucleotide sequence ID" value="NZ_DUIH01000013.1"/>
</dbReference>
<dbReference type="PANTHER" id="PTHR43193">
    <property type="match status" value="1"/>
</dbReference>
<dbReference type="InterPro" id="IPR017896">
    <property type="entry name" value="4Fe4S_Fe-S-bd"/>
</dbReference>
<protein>
    <submittedName>
        <fullName evidence="2">4Fe-4S binding protein</fullName>
    </submittedName>
</protein>
<feature type="domain" description="4Fe-4S ferredoxin-type" evidence="1">
    <location>
        <begin position="50"/>
        <end position="80"/>
    </location>
</feature>
<feature type="domain" description="4Fe-4S ferredoxin-type" evidence="1">
    <location>
        <begin position="134"/>
        <end position="163"/>
    </location>
</feature>
<dbReference type="GO" id="GO:0016491">
    <property type="term" value="F:oxidoreductase activity"/>
    <property type="evidence" value="ECO:0007669"/>
    <property type="project" value="UniProtKB-ARBA"/>
</dbReference>
<evidence type="ECO:0000313" key="3">
    <source>
        <dbReference type="Proteomes" id="UP000600363"/>
    </source>
</evidence>
<dbReference type="EMBL" id="DUIH01000013">
    <property type="protein sequence ID" value="HIH69823.1"/>
    <property type="molecule type" value="Genomic_DNA"/>
</dbReference>
<organism evidence="2 3">
    <name type="scientific">Methermicoccus shengliensis</name>
    <dbReference type="NCBI Taxonomy" id="660064"/>
    <lineage>
        <taxon>Archaea</taxon>
        <taxon>Methanobacteriati</taxon>
        <taxon>Methanobacteriota</taxon>
        <taxon>Stenosarchaea group</taxon>
        <taxon>Methanomicrobia</taxon>
        <taxon>Methanosarcinales</taxon>
        <taxon>Methermicoccaceae</taxon>
        <taxon>Methermicoccus</taxon>
    </lineage>
</organism>
<dbReference type="PROSITE" id="PS51379">
    <property type="entry name" value="4FE4S_FER_2"/>
    <property type="match status" value="8"/>
</dbReference>
<dbReference type="PROSITE" id="PS00198">
    <property type="entry name" value="4FE4S_FER_1"/>
    <property type="match status" value="5"/>
</dbReference>
<dbReference type="PIRSF" id="PIRSF005658">
    <property type="entry name" value="FwdF"/>
    <property type="match status" value="1"/>
</dbReference>
<gene>
    <name evidence="2" type="ORF">HA299_04290</name>
</gene>
<name>A0A832RSZ6_9EURY</name>
<dbReference type="InterPro" id="IPR052977">
    <property type="entry name" value="Polyferredoxin-like_ET"/>
</dbReference>
<dbReference type="CDD" id="cd10549">
    <property type="entry name" value="MtMvhB_like"/>
    <property type="match status" value="2"/>
</dbReference>
<proteinExistence type="predicted"/>
<feature type="domain" description="4Fe-4S ferredoxin-type" evidence="1">
    <location>
        <begin position="12"/>
        <end position="41"/>
    </location>
</feature>
<dbReference type="SUPFAM" id="SSF54862">
    <property type="entry name" value="4Fe-4S ferredoxins"/>
    <property type="match status" value="2"/>
</dbReference>
<dbReference type="Pfam" id="PF00037">
    <property type="entry name" value="Fer4"/>
    <property type="match status" value="2"/>
</dbReference>